<protein>
    <submittedName>
        <fullName evidence="1">TraE/TraK family type IV conjugative transfer system protein</fullName>
    </submittedName>
</protein>
<dbReference type="Proteomes" id="UP001352263">
    <property type="component" value="Unassembled WGS sequence"/>
</dbReference>
<sequence>MKLSAFNNTWLSTIKSNVFLLTSNLLLATGVGVLIVDKVSEHERIVLTPPYIDKPMTVAWQSADGEYLKSFGLYFVTLTANVTPKNVRFVSDQLSSIVSAAIYPAVQKKLLALASDPAFLNTGASVRFEPSRVQFEPETSKVFVSGEMTTQSAASKAEVMVLTYELVVKMRDGRPVVEAIDSYDGDTARTRAWTQMHKAALDAAKEKEKDL</sequence>
<dbReference type="Pfam" id="PF05309">
    <property type="entry name" value="TraE"/>
    <property type="match status" value="1"/>
</dbReference>
<dbReference type="EMBL" id="JAWIIV010000011">
    <property type="protein sequence ID" value="MEC4720474.1"/>
    <property type="molecule type" value="Genomic_DNA"/>
</dbReference>
<dbReference type="InterPro" id="IPR007973">
    <property type="entry name" value="Pilus_assembly_TraE"/>
</dbReference>
<proteinExistence type="predicted"/>
<reference evidence="1 2" key="1">
    <citation type="submission" date="2023-10" db="EMBL/GenBank/DDBJ databases">
        <title>Noviherbaspirillum sp. CPCC 100848 genome assembly.</title>
        <authorList>
            <person name="Li X.Y."/>
            <person name="Fang X.M."/>
        </authorList>
    </citation>
    <scope>NUCLEOTIDE SEQUENCE [LARGE SCALE GENOMIC DNA]</scope>
    <source>
        <strain evidence="1 2">CPCC 100848</strain>
    </source>
</reference>
<gene>
    <name evidence="1" type="ORF">RY831_15030</name>
</gene>
<name>A0ABU6J9Z2_9BURK</name>
<evidence type="ECO:0000313" key="1">
    <source>
        <dbReference type="EMBL" id="MEC4720474.1"/>
    </source>
</evidence>
<keyword evidence="2" id="KW-1185">Reference proteome</keyword>
<comment type="caution">
    <text evidence="1">The sequence shown here is derived from an EMBL/GenBank/DDBJ whole genome shotgun (WGS) entry which is preliminary data.</text>
</comment>
<organism evidence="1 2">
    <name type="scientific">Noviherbaspirillum album</name>
    <dbReference type="NCBI Taxonomy" id="3080276"/>
    <lineage>
        <taxon>Bacteria</taxon>
        <taxon>Pseudomonadati</taxon>
        <taxon>Pseudomonadota</taxon>
        <taxon>Betaproteobacteria</taxon>
        <taxon>Burkholderiales</taxon>
        <taxon>Oxalobacteraceae</taxon>
        <taxon>Noviherbaspirillum</taxon>
    </lineage>
</organism>
<evidence type="ECO:0000313" key="2">
    <source>
        <dbReference type="Proteomes" id="UP001352263"/>
    </source>
</evidence>
<accession>A0ABU6J9Z2</accession>
<dbReference type="RefSeq" id="WP_326507192.1">
    <property type="nucleotide sequence ID" value="NZ_JAWIIV010000011.1"/>
</dbReference>